<evidence type="ECO:0000256" key="1">
    <source>
        <dbReference type="ARBA" id="ARBA00004173"/>
    </source>
</evidence>
<dbReference type="InterPro" id="IPR002347">
    <property type="entry name" value="SDR_fam"/>
</dbReference>
<comment type="subcellular location">
    <subcellularLocation>
        <location evidence="1">Mitochondrion</location>
    </subcellularLocation>
</comment>
<accession>A0A8K0GK79</accession>
<comment type="similarity">
    <text evidence="5">Belongs to the short-chain dehydrogenases/reductases (SDR) family. 17-beta-HSD 3 subfamily.</text>
</comment>
<organism evidence="7 8">
    <name type="scientific">Ignelater luminosus</name>
    <name type="common">Cucubano</name>
    <name type="synonym">Pyrophorus luminosus</name>
    <dbReference type="NCBI Taxonomy" id="2038154"/>
    <lineage>
        <taxon>Eukaryota</taxon>
        <taxon>Metazoa</taxon>
        <taxon>Ecdysozoa</taxon>
        <taxon>Arthropoda</taxon>
        <taxon>Hexapoda</taxon>
        <taxon>Insecta</taxon>
        <taxon>Pterygota</taxon>
        <taxon>Neoptera</taxon>
        <taxon>Endopterygota</taxon>
        <taxon>Coleoptera</taxon>
        <taxon>Polyphaga</taxon>
        <taxon>Elateriformia</taxon>
        <taxon>Elateroidea</taxon>
        <taxon>Elateridae</taxon>
        <taxon>Agrypninae</taxon>
        <taxon>Pyrophorini</taxon>
        <taxon>Ignelater</taxon>
    </lineage>
</organism>
<dbReference type="EMBL" id="VTPC01000711">
    <property type="protein sequence ID" value="KAF2904677.1"/>
    <property type="molecule type" value="Genomic_DNA"/>
</dbReference>
<dbReference type="Proteomes" id="UP000801492">
    <property type="component" value="Unassembled WGS sequence"/>
</dbReference>
<keyword evidence="2" id="KW-0521">NADP</keyword>
<dbReference type="PANTHER" id="PTHR44889">
    <property type="entry name" value="INACTIVE HYDROXYSTEROID DEHYDROGENASE-LIKE PROTEIN 1"/>
    <property type="match status" value="1"/>
</dbReference>
<evidence type="ECO:0000313" key="8">
    <source>
        <dbReference type="Proteomes" id="UP000801492"/>
    </source>
</evidence>
<gene>
    <name evidence="7" type="ORF">ILUMI_01498</name>
</gene>
<dbReference type="InterPro" id="IPR052149">
    <property type="entry name" value="17-beta-HSD3-like"/>
</dbReference>
<comment type="caution">
    <text evidence="7">The sequence shown here is derived from an EMBL/GenBank/DDBJ whole genome shotgun (WGS) entry which is preliminary data.</text>
</comment>
<sequence length="328" mass="37135">MSVHDAYGFYTYFLALIGLICLFFIFLDTVWNFLQTAHAILEPYFLPNEPQTLVKKYGSWALITGCTDGIGKAYAEELAKRGMNLVLVSRTEEKLISTAKELEKEYAVKTKIIPADFSTGPEAVQTIKKGLEEGPPIGILVNNVGKQYSYPMYVGEVPEKELWDIITINVGAVTLMTRLVIQGMRERRRGAIVNVSSGAECQPLPLMNVYAASKVYVKHFTEALRHEYSRYGLTVQHITPFFLNTKMNEFSNRLQETSIFVPDAATFAKYAVNTLGKVDHSTGYWAHGIQHFFANIPPVWIRTKIGGQINKGLRRDYFKQKEKKTIQD</sequence>
<reference evidence="7" key="1">
    <citation type="submission" date="2019-08" db="EMBL/GenBank/DDBJ databases">
        <title>The genome of the North American firefly Photinus pyralis.</title>
        <authorList>
            <consortium name="Photinus pyralis genome working group"/>
            <person name="Fallon T.R."/>
            <person name="Sander Lower S.E."/>
            <person name="Weng J.-K."/>
        </authorList>
    </citation>
    <scope>NUCLEOTIDE SEQUENCE</scope>
    <source>
        <strain evidence="7">TRF0915ILg1</strain>
        <tissue evidence="7">Whole body</tissue>
    </source>
</reference>
<dbReference type="InterPro" id="IPR020904">
    <property type="entry name" value="Sc_DH/Rdtase_CS"/>
</dbReference>
<dbReference type="GO" id="GO:0005739">
    <property type="term" value="C:mitochondrion"/>
    <property type="evidence" value="ECO:0007669"/>
    <property type="project" value="UniProtKB-SubCell"/>
</dbReference>
<feature type="transmembrane region" description="Helical" evidence="6">
    <location>
        <begin position="7"/>
        <end position="27"/>
    </location>
</feature>
<keyword evidence="6" id="KW-1133">Transmembrane helix</keyword>
<keyword evidence="4" id="KW-0496">Mitochondrion</keyword>
<dbReference type="Gene3D" id="3.40.50.720">
    <property type="entry name" value="NAD(P)-binding Rossmann-like Domain"/>
    <property type="match status" value="1"/>
</dbReference>
<keyword evidence="6" id="KW-0812">Transmembrane</keyword>
<dbReference type="GO" id="GO:0016491">
    <property type="term" value="F:oxidoreductase activity"/>
    <property type="evidence" value="ECO:0007669"/>
    <property type="project" value="UniProtKB-KW"/>
</dbReference>
<dbReference type="SUPFAM" id="SSF51735">
    <property type="entry name" value="NAD(P)-binding Rossmann-fold domains"/>
    <property type="match status" value="1"/>
</dbReference>
<evidence type="ECO:0008006" key="9">
    <source>
        <dbReference type="Google" id="ProtNLM"/>
    </source>
</evidence>
<proteinExistence type="inferred from homology"/>
<evidence type="ECO:0000256" key="3">
    <source>
        <dbReference type="ARBA" id="ARBA00023002"/>
    </source>
</evidence>
<keyword evidence="3" id="KW-0560">Oxidoreductase</keyword>
<dbReference type="OrthoDB" id="5545019at2759"/>
<evidence type="ECO:0000256" key="5">
    <source>
        <dbReference type="ARBA" id="ARBA00038261"/>
    </source>
</evidence>
<evidence type="ECO:0000313" key="7">
    <source>
        <dbReference type="EMBL" id="KAF2904677.1"/>
    </source>
</evidence>
<dbReference type="AlphaFoldDB" id="A0A8K0GK79"/>
<evidence type="ECO:0000256" key="6">
    <source>
        <dbReference type="SAM" id="Phobius"/>
    </source>
</evidence>
<evidence type="ECO:0000256" key="4">
    <source>
        <dbReference type="ARBA" id="ARBA00023128"/>
    </source>
</evidence>
<dbReference type="PIRSF" id="PIRSF000126">
    <property type="entry name" value="11-beta-HSD1"/>
    <property type="match status" value="1"/>
</dbReference>
<dbReference type="FunFam" id="3.40.50.720:FF:000137">
    <property type="entry name" value="Hydroxysteroid (17-beta) dehydrogenase 3"/>
    <property type="match status" value="1"/>
</dbReference>
<dbReference type="PRINTS" id="PR00080">
    <property type="entry name" value="SDRFAMILY"/>
</dbReference>
<dbReference type="PRINTS" id="PR00081">
    <property type="entry name" value="GDHRDH"/>
</dbReference>
<dbReference type="CDD" id="cd05356">
    <property type="entry name" value="17beta-HSD1_like_SDR_c"/>
    <property type="match status" value="1"/>
</dbReference>
<dbReference type="PROSITE" id="PS00061">
    <property type="entry name" value="ADH_SHORT"/>
    <property type="match status" value="1"/>
</dbReference>
<evidence type="ECO:0000256" key="2">
    <source>
        <dbReference type="ARBA" id="ARBA00022857"/>
    </source>
</evidence>
<name>A0A8K0GK79_IGNLU</name>
<keyword evidence="6" id="KW-0472">Membrane</keyword>
<dbReference type="Pfam" id="PF00106">
    <property type="entry name" value="adh_short"/>
    <property type="match status" value="1"/>
</dbReference>
<protein>
    <recommendedName>
        <fullName evidence="9">Inactive hydroxysteroid dehydrogenase-like protein 1</fullName>
    </recommendedName>
</protein>
<dbReference type="PANTHER" id="PTHR44889:SF1">
    <property type="entry name" value="INACTIVE HYDROXYSTEROID DEHYDROGENASE-LIKE PROTEIN 1"/>
    <property type="match status" value="1"/>
</dbReference>
<keyword evidence="8" id="KW-1185">Reference proteome</keyword>
<dbReference type="InterPro" id="IPR036291">
    <property type="entry name" value="NAD(P)-bd_dom_sf"/>
</dbReference>